<protein>
    <recommendedName>
        <fullName evidence="2">DUF1684 domain-containing protein</fullName>
    </recommendedName>
</protein>
<dbReference type="Gene3D" id="6.10.250.1680">
    <property type="match status" value="1"/>
</dbReference>
<dbReference type="PANTHER" id="PTHR41913:SF1">
    <property type="entry name" value="DUF1684 DOMAIN-CONTAINING PROTEIN"/>
    <property type="match status" value="1"/>
</dbReference>
<dbReference type="PANTHER" id="PTHR41913">
    <property type="entry name" value="DUF1684 DOMAIN-CONTAINING PROTEIN"/>
    <property type="match status" value="1"/>
</dbReference>
<sequence>MEYDTYDSVGVCMNTSHLLQFREQKDAFFKQSDQSPVPPERRSAFTGLAYFPPSEELAFEVELDAVEPTEVEISTTTGGVRSYLRVATATFAVDDRQATVALYSTDQDGLFLPFRDTTSGDETYGAGRYVDVHPGEGGVALIDFNYAYAPFCAYSDYYSCALPPAENWLEVPVRAGERIPD</sequence>
<dbReference type="Pfam" id="PF07920">
    <property type="entry name" value="DUF1684"/>
    <property type="match status" value="1"/>
</dbReference>
<dbReference type="EMBL" id="UOEI01000415">
    <property type="protein sequence ID" value="VAW05044.1"/>
    <property type="molecule type" value="Genomic_DNA"/>
</dbReference>
<dbReference type="AlphaFoldDB" id="A0A3B0T874"/>
<dbReference type="InterPro" id="IPR012467">
    <property type="entry name" value="DUF1684"/>
</dbReference>
<organism evidence="1">
    <name type="scientific">hydrothermal vent metagenome</name>
    <dbReference type="NCBI Taxonomy" id="652676"/>
    <lineage>
        <taxon>unclassified sequences</taxon>
        <taxon>metagenomes</taxon>
        <taxon>ecological metagenomes</taxon>
    </lineage>
</organism>
<accession>A0A3B0T874</accession>
<gene>
    <name evidence="1" type="ORF">MNBD_ACTINO01-2560</name>
</gene>
<proteinExistence type="predicted"/>
<reference evidence="1" key="1">
    <citation type="submission" date="2018-06" db="EMBL/GenBank/DDBJ databases">
        <authorList>
            <person name="Zhirakovskaya E."/>
        </authorList>
    </citation>
    <scope>NUCLEOTIDE SEQUENCE</scope>
</reference>
<evidence type="ECO:0008006" key="2">
    <source>
        <dbReference type="Google" id="ProtNLM"/>
    </source>
</evidence>
<evidence type="ECO:0000313" key="1">
    <source>
        <dbReference type="EMBL" id="VAW05044.1"/>
    </source>
</evidence>
<name>A0A3B0T874_9ZZZZ</name>